<organism evidence="1 2">
    <name type="scientific">Streptomyces paludis</name>
    <dbReference type="NCBI Taxonomy" id="2282738"/>
    <lineage>
        <taxon>Bacteria</taxon>
        <taxon>Bacillati</taxon>
        <taxon>Actinomycetota</taxon>
        <taxon>Actinomycetes</taxon>
        <taxon>Kitasatosporales</taxon>
        <taxon>Streptomycetaceae</taxon>
        <taxon>Streptomyces</taxon>
    </lineage>
</organism>
<protein>
    <submittedName>
        <fullName evidence="1">Peptidoglycan-binding protein</fullName>
    </submittedName>
</protein>
<dbReference type="OrthoDB" id="4248703at2"/>
<dbReference type="RefSeq" id="WP_114663680.1">
    <property type="nucleotide sequence ID" value="NZ_CP031194.1"/>
</dbReference>
<dbReference type="InterPro" id="IPR036365">
    <property type="entry name" value="PGBD-like_sf"/>
</dbReference>
<accession>A0A345HWR5</accession>
<dbReference type="InterPro" id="IPR036366">
    <property type="entry name" value="PGBDSf"/>
</dbReference>
<evidence type="ECO:0000313" key="2">
    <source>
        <dbReference type="Proteomes" id="UP000253868"/>
    </source>
</evidence>
<dbReference type="SUPFAM" id="SSF47090">
    <property type="entry name" value="PGBD-like"/>
    <property type="match status" value="1"/>
</dbReference>
<keyword evidence="2" id="KW-1185">Reference proteome</keyword>
<dbReference type="Proteomes" id="UP000253868">
    <property type="component" value="Chromosome"/>
</dbReference>
<reference evidence="2" key="1">
    <citation type="submission" date="2018-07" db="EMBL/GenBank/DDBJ databases">
        <authorList>
            <person name="Zhao J."/>
        </authorList>
    </citation>
    <scope>NUCLEOTIDE SEQUENCE [LARGE SCALE GENOMIC DNA]</scope>
    <source>
        <strain evidence="2">GSSD-12</strain>
    </source>
</reference>
<evidence type="ECO:0000313" key="1">
    <source>
        <dbReference type="EMBL" id="AXG81139.1"/>
    </source>
</evidence>
<dbReference type="AlphaFoldDB" id="A0A345HWR5"/>
<dbReference type="KEGG" id="spad:DVK44_29500"/>
<sequence length="78" mass="8518">MTWPPERVIIAPANVGERDAMRTAQRALKLPETGEMDPATLAGLRGVQKLFQLPVTGVLDRATAEALDRLRPPSLRGE</sequence>
<name>A0A345HWR5_9ACTN</name>
<gene>
    <name evidence="1" type="ORF">DVK44_29500</name>
</gene>
<dbReference type="Gene3D" id="1.10.101.10">
    <property type="entry name" value="PGBD-like superfamily/PGBD"/>
    <property type="match status" value="1"/>
</dbReference>
<dbReference type="EMBL" id="CP031194">
    <property type="protein sequence ID" value="AXG81139.1"/>
    <property type="molecule type" value="Genomic_DNA"/>
</dbReference>
<proteinExistence type="predicted"/>